<gene>
    <name evidence="2" type="ORF">SZN_11913</name>
</gene>
<evidence type="ECO:0000313" key="3">
    <source>
        <dbReference type="Proteomes" id="UP000004217"/>
    </source>
</evidence>
<dbReference type="OrthoDB" id="4334952at2"/>
<comment type="caution">
    <text evidence="2">The sequence shown here is derived from an EMBL/GenBank/DDBJ whole genome shotgun (WGS) entry which is preliminary data.</text>
</comment>
<evidence type="ECO:0000313" key="2">
    <source>
        <dbReference type="EMBL" id="EGX59652.1"/>
    </source>
</evidence>
<dbReference type="PATRIC" id="fig|700597.3.peg.2335"/>
<protein>
    <submittedName>
        <fullName evidence="2">Uncharacterized protein</fullName>
    </submittedName>
</protein>
<feature type="region of interest" description="Disordered" evidence="1">
    <location>
        <begin position="95"/>
        <end position="117"/>
    </location>
</feature>
<sequence length="135" mass="14148">MDPISAAVLAALAGGVGGEVGRQAWLALTTMVRRPFQRSAAPEEVEISSGEAELELLAQAPADPLRAQALAVALGMRAALDAEFRTGLAEWRPSAEEAASQAQVHNEISGGTQETVIQGGDFSNLTFHVRGDRPN</sequence>
<reference evidence="2 3" key="1">
    <citation type="submission" date="2011-08" db="EMBL/GenBank/DDBJ databases">
        <authorList>
            <person name="Lin Y."/>
            <person name="Hao X."/>
            <person name="Johnstone L."/>
            <person name="Miller S.J."/>
            <person name="Wei G."/>
            <person name="Rensing C."/>
        </authorList>
    </citation>
    <scope>NUCLEOTIDE SEQUENCE [LARGE SCALE GENOMIC DNA]</scope>
    <source>
        <strain evidence="2 3">K42</strain>
    </source>
</reference>
<feature type="compositionally biased region" description="Polar residues" evidence="1">
    <location>
        <begin position="100"/>
        <end position="117"/>
    </location>
</feature>
<organism evidence="2 3">
    <name type="scientific">Streptomyces zinciresistens K42</name>
    <dbReference type="NCBI Taxonomy" id="700597"/>
    <lineage>
        <taxon>Bacteria</taxon>
        <taxon>Bacillati</taxon>
        <taxon>Actinomycetota</taxon>
        <taxon>Actinomycetes</taxon>
        <taxon>Kitasatosporales</taxon>
        <taxon>Streptomycetaceae</taxon>
        <taxon>Streptomyces</taxon>
    </lineage>
</organism>
<accession>G2GA60</accession>
<proteinExistence type="predicted"/>
<name>G2GA60_9ACTN</name>
<dbReference type="EMBL" id="AGBF01000027">
    <property type="protein sequence ID" value="EGX59652.1"/>
    <property type="molecule type" value="Genomic_DNA"/>
</dbReference>
<dbReference type="RefSeq" id="WP_007494591.1">
    <property type="nucleotide sequence ID" value="NZ_AGBF01000027.1"/>
</dbReference>
<dbReference type="Proteomes" id="UP000004217">
    <property type="component" value="Unassembled WGS sequence"/>
</dbReference>
<dbReference type="AlphaFoldDB" id="G2GA60"/>
<keyword evidence="3" id="KW-1185">Reference proteome</keyword>
<evidence type="ECO:0000256" key="1">
    <source>
        <dbReference type="SAM" id="MobiDB-lite"/>
    </source>
</evidence>